<name>A0A1G8CWK4_9BACI</name>
<feature type="transmembrane region" description="Helical" evidence="1">
    <location>
        <begin position="6"/>
        <end position="24"/>
    </location>
</feature>
<dbReference type="InterPro" id="IPR030395">
    <property type="entry name" value="GP_PDE_dom"/>
</dbReference>
<dbReference type="AlphaFoldDB" id="A0A1G8CWK4"/>
<keyword evidence="1" id="KW-0812">Transmembrane</keyword>
<dbReference type="EMBL" id="FNDU01000001">
    <property type="protein sequence ID" value="SDH49881.1"/>
    <property type="molecule type" value="Genomic_DNA"/>
</dbReference>
<dbReference type="Proteomes" id="UP000199017">
    <property type="component" value="Unassembled WGS sequence"/>
</dbReference>
<reference evidence="3 4" key="1">
    <citation type="submission" date="2016-10" db="EMBL/GenBank/DDBJ databases">
        <authorList>
            <person name="de Groot N.N."/>
        </authorList>
    </citation>
    <scope>NUCLEOTIDE SEQUENCE [LARGE SCALE GENOMIC DNA]</scope>
    <source>
        <strain evidence="4">P4B,CCM 7963,CECT 7998,DSM 25260,IBRC-M 10614,KCTC 13821</strain>
    </source>
</reference>
<evidence type="ECO:0000313" key="3">
    <source>
        <dbReference type="EMBL" id="SDH49881.1"/>
    </source>
</evidence>
<evidence type="ECO:0000256" key="1">
    <source>
        <dbReference type="SAM" id="Phobius"/>
    </source>
</evidence>
<proteinExistence type="predicted"/>
<dbReference type="GO" id="GO:0008081">
    <property type="term" value="F:phosphoric diester hydrolase activity"/>
    <property type="evidence" value="ECO:0007669"/>
    <property type="project" value="InterPro"/>
</dbReference>
<dbReference type="STRING" id="930129.SAMN05216352_101473"/>
<keyword evidence="1" id="KW-0472">Membrane</keyword>
<dbReference type="SUPFAM" id="SSF51695">
    <property type="entry name" value="PLC-like phosphodiesterases"/>
    <property type="match status" value="1"/>
</dbReference>
<sequence length="317" mass="36203">MNDNSIYPIVLLLFILTVITAPSMQRKAPIIIAHRGASFYAPENTMAAFDQAIKMKADMLEMDIQVTKDGKLVILHDFTVDRTTNGSGNIYELTFKEIKNLDAGSWFHPDFKSEPIPTLEETLDLYYNKAKFLIDVKHTSYPGIVHKCSSLLKKKIAQGMEPSTFVIQSFDSSFLKKLKKQLPVVETGLLIPSHSMNSYQWIKKNIPYVNYINPPVTVINQEIIDQFQRHSLKTFPWGINDPITLRHVFGYTIDGIVVNDPLLIQKTVEHKSSNYESPPSLNHNDFFAKMDRFLSEINIKKCLYNLNEILEQLGHGP</sequence>
<dbReference type="PROSITE" id="PS51704">
    <property type="entry name" value="GP_PDE"/>
    <property type="match status" value="1"/>
</dbReference>
<dbReference type="PANTHER" id="PTHR46211">
    <property type="entry name" value="GLYCEROPHOSPHORYL DIESTER PHOSPHODIESTERASE"/>
    <property type="match status" value="1"/>
</dbReference>
<protein>
    <submittedName>
        <fullName evidence="3">Glycerophosphoryl diester phosphodiesterase</fullName>
    </submittedName>
</protein>
<accession>A0A1G8CWK4</accession>
<evidence type="ECO:0000259" key="2">
    <source>
        <dbReference type="PROSITE" id="PS51704"/>
    </source>
</evidence>
<gene>
    <name evidence="3" type="ORF">SAMN05216352_101473</name>
</gene>
<organism evidence="3 4">
    <name type="scientific">Alteribacillus bidgolensis</name>
    <dbReference type="NCBI Taxonomy" id="930129"/>
    <lineage>
        <taxon>Bacteria</taxon>
        <taxon>Bacillati</taxon>
        <taxon>Bacillota</taxon>
        <taxon>Bacilli</taxon>
        <taxon>Bacillales</taxon>
        <taxon>Bacillaceae</taxon>
        <taxon>Alteribacillus</taxon>
    </lineage>
</organism>
<dbReference type="Pfam" id="PF03009">
    <property type="entry name" value="GDPD"/>
    <property type="match status" value="1"/>
</dbReference>
<evidence type="ECO:0000313" key="4">
    <source>
        <dbReference type="Proteomes" id="UP000199017"/>
    </source>
</evidence>
<feature type="domain" description="GP-PDE" evidence="2">
    <location>
        <begin position="29"/>
        <end position="268"/>
    </location>
</feature>
<dbReference type="OrthoDB" id="384721at2"/>
<dbReference type="RefSeq" id="WP_091580306.1">
    <property type="nucleotide sequence ID" value="NZ_FNDU01000001.1"/>
</dbReference>
<dbReference type="PANTHER" id="PTHR46211:SF8">
    <property type="entry name" value="PHOSPHODIESTERASE"/>
    <property type="match status" value="1"/>
</dbReference>
<dbReference type="Gene3D" id="3.20.20.190">
    <property type="entry name" value="Phosphatidylinositol (PI) phosphodiesterase"/>
    <property type="match status" value="1"/>
</dbReference>
<dbReference type="InterPro" id="IPR017946">
    <property type="entry name" value="PLC-like_Pdiesterase_TIM-brl"/>
</dbReference>
<keyword evidence="1" id="KW-1133">Transmembrane helix</keyword>
<dbReference type="GO" id="GO:0006629">
    <property type="term" value="P:lipid metabolic process"/>
    <property type="evidence" value="ECO:0007669"/>
    <property type="project" value="InterPro"/>
</dbReference>
<keyword evidence="4" id="KW-1185">Reference proteome</keyword>